<name>A0A222FQF2_9GAMM</name>
<reference evidence="2 3" key="1">
    <citation type="submission" date="2017-07" db="EMBL/GenBank/DDBJ databases">
        <title>Annotated genome sequence of Bacterioplanes sanyensis isolated from Red Sea.</title>
        <authorList>
            <person name="Rehman Z.U."/>
        </authorList>
    </citation>
    <scope>NUCLEOTIDE SEQUENCE [LARGE SCALE GENOMIC DNA]</scope>
    <source>
        <strain evidence="2 3">NV9</strain>
    </source>
</reference>
<dbReference type="InterPro" id="IPR008249">
    <property type="entry name" value="UPF0231"/>
</dbReference>
<evidence type="ECO:0000313" key="2">
    <source>
        <dbReference type="EMBL" id="ASP40463.1"/>
    </source>
</evidence>
<evidence type="ECO:0000313" key="3">
    <source>
        <dbReference type="Proteomes" id="UP000202440"/>
    </source>
</evidence>
<protein>
    <submittedName>
        <fullName evidence="2">Uncharacterized protein</fullName>
    </submittedName>
</protein>
<dbReference type="Proteomes" id="UP000202440">
    <property type="component" value="Chromosome"/>
</dbReference>
<dbReference type="KEGG" id="bsan:CHH28_18060"/>
<dbReference type="OrthoDB" id="5739292at2"/>
<keyword evidence="3" id="KW-1185">Reference proteome</keyword>
<dbReference type="EMBL" id="CP022530">
    <property type="protein sequence ID" value="ASP40463.1"/>
    <property type="molecule type" value="Genomic_DNA"/>
</dbReference>
<comment type="similarity">
    <text evidence="1">Belongs to the UPF0231 family.</text>
</comment>
<proteinExistence type="inferred from homology"/>
<dbReference type="AlphaFoldDB" id="A0A222FQF2"/>
<dbReference type="Pfam" id="PF06062">
    <property type="entry name" value="UPF0231"/>
    <property type="match status" value="1"/>
</dbReference>
<sequence length="123" mass="14648">MDFHFFYNERQLPCAKLSMDHEAFGFWLSDDLGDNHEVLTQLLEKTDALLTGELQEFEWRGHDFMLRLSRDDADVIAHELLQQHSLDELNEEDMDFYDAESRASCGLEDFKDLLIEWRDFLEQ</sequence>
<accession>A0A222FQF2</accession>
<evidence type="ECO:0000256" key="1">
    <source>
        <dbReference type="ARBA" id="ARBA00005367"/>
    </source>
</evidence>
<gene>
    <name evidence="2" type="ORF">CHH28_18060</name>
</gene>
<dbReference type="RefSeq" id="WP_094061630.1">
    <property type="nucleotide sequence ID" value="NZ_CP022530.1"/>
</dbReference>
<organism evidence="2 3">
    <name type="scientific">Bacterioplanes sanyensis</name>
    <dbReference type="NCBI Taxonomy" id="1249553"/>
    <lineage>
        <taxon>Bacteria</taxon>
        <taxon>Pseudomonadati</taxon>
        <taxon>Pseudomonadota</taxon>
        <taxon>Gammaproteobacteria</taxon>
        <taxon>Oceanospirillales</taxon>
        <taxon>Oceanospirillaceae</taxon>
        <taxon>Bacterioplanes</taxon>
    </lineage>
</organism>